<feature type="transmembrane region" description="Helical" evidence="6">
    <location>
        <begin position="157"/>
        <end position="177"/>
    </location>
</feature>
<dbReference type="EMBL" id="CP017146">
    <property type="protein sequence ID" value="QHO69903.1"/>
    <property type="molecule type" value="Genomic_DNA"/>
</dbReference>
<feature type="transmembrane region" description="Helical" evidence="6">
    <location>
        <begin position="220"/>
        <end position="239"/>
    </location>
</feature>
<dbReference type="RefSeq" id="WP_161886280.1">
    <property type="nucleotide sequence ID" value="NZ_CP017146.1"/>
</dbReference>
<dbReference type="GO" id="GO:0016020">
    <property type="term" value="C:membrane"/>
    <property type="evidence" value="ECO:0007669"/>
    <property type="project" value="UniProtKB-SubCell"/>
</dbReference>
<dbReference type="PANTHER" id="PTHR32322:SF2">
    <property type="entry name" value="EAMA DOMAIN-CONTAINING PROTEIN"/>
    <property type="match status" value="1"/>
</dbReference>
<protein>
    <recommendedName>
        <fullName evidence="7">EamA domain-containing protein</fullName>
    </recommendedName>
</protein>
<feature type="transmembrane region" description="Helical" evidence="6">
    <location>
        <begin position="12"/>
        <end position="33"/>
    </location>
</feature>
<keyword evidence="9" id="KW-1185">Reference proteome</keyword>
<evidence type="ECO:0000256" key="6">
    <source>
        <dbReference type="SAM" id="Phobius"/>
    </source>
</evidence>
<evidence type="ECO:0000313" key="8">
    <source>
        <dbReference type="EMBL" id="QHO69903.1"/>
    </source>
</evidence>
<comment type="subcellular location">
    <subcellularLocation>
        <location evidence="1">Membrane</location>
        <topology evidence="1">Multi-pass membrane protein</topology>
    </subcellularLocation>
</comment>
<name>A0A7L5AH52_9MICO</name>
<proteinExistence type="inferred from homology"/>
<keyword evidence="4 6" id="KW-1133">Transmembrane helix</keyword>
<sequence>MRRSEALGTGSGAIGLIIASVLWGTTGTAASFLPDGVSPLATGAATMAIGGTLLLLVSVRGAVRALRDPGARGWIALGAIGVFVYPLAFYSAMDLAGVAIGNVVALGSGPLFAAILEWAIERRRPSRRWGAATAIAVAGIVILPLGADQADAGRVDLISGVMLGLLAGAAYAQYTYASSRAIATGHRGRSIMGAMFGLGAVLLTPVLLATGTPLLQSGGTITITAYLALGPMFVAYLFFGAALRVLRSSTATTITLLEPVVATVLAVAVVGERLTPLGWFGIALILTGVAVIATAKREAAGPRTSPRAASVDWHT</sequence>
<dbReference type="InterPro" id="IPR000620">
    <property type="entry name" value="EamA_dom"/>
</dbReference>
<dbReference type="AlphaFoldDB" id="A0A7L5AH52"/>
<evidence type="ECO:0000256" key="1">
    <source>
        <dbReference type="ARBA" id="ARBA00004141"/>
    </source>
</evidence>
<evidence type="ECO:0000256" key="4">
    <source>
        <dbReference type="ARBA" id="ARBA00022989"/>
    </source>
</evidence>
<dbReference type="Pfam" id="PF00892">
    <property type="entry name" value="EamA"/>
    <property type="match status" value="2"/>
</dbReference>
<feature type="domain" description="EamA" evidence="7">
    <location>
        <begin position="11"/>
        <end position="143"/>
    </location>
</feature>
<gene>
    <name evidence="8" type="ORF">BHD05_09865</name>
</gene>
<dbReference type="Proteomes" id="UP000464507">
    <property type="component" value="Chromosome"/>
</dbReference>
<feature type="transmembrane region" description="Helical" evidence="6">
    <location>
        <begin position="251"/>
        <end position="271"/>
    </location>
</feature>
<dbReference type="OrthoDB" id="9787117at2"/>
<dbReference type="KEGG" id="mant:BHD05_09865"/>
<dbReference type="InterPro" id="IPR037185">
    <property type="entry name" value="EmrE-like"/>
</dbReference>
<evidence type="ECO:0000313" key="9">
    <source>
        <dbReference type="Proteomes" id="UP000464507"/>
    </source>
</evidence>
<keyword evidence="5 6" id="KW-0472">Membrane</keyword>
<accession>A0A7L5AH52</accession>
<dbReference type="PANTHER" id="PTHR32322">
    <property type="entry name" value="INNER MEMBRANE TRANSPORTER"/>
    <property type="match status" value="1"/>
</dbReference>
<feature type="domain" description="EamA" evidence="7">
    <location>
        <begin position="159"/>
        <end position="293"/>
    </location>
</feature>
<keyword evidence="3 6" id="KW-0812">Transmembrane</keyword>
<feature type="transmembrane region" description="Helical" evidence="6">
    <location>
        <begin position="277"/>
        <end position="295"/>
    </location>
</feature>
<dbReference type="InterPro" id="IPR050638">
    <property type="entry name" value="AA-Vitamin_Transporters"/>
</dbReference>
<evidence type="ECO:0000256" key="3">
    <source>
        <dbReference type="ARBA" id="ARBA00022692"/>
    </source>
</evidence>
<feature type="transmembrane region" description="Helical" evidence="6">
    <location>
        <begin position="95"/>
        <end position="116"/>
    </location>
</feature>
<dbReference type="Gene3D" id="1.10.3730.20">
    <property type="match status" value="1"/>
</dbReference>
<evidence type="ECO:0000256" key="2">
    <source>
        <dbReference type="ARBA" id="ARBA00007362"/>
    </source>
</evidence>
<evidence type="ECO:0000256" key="5">
    <source>
        <dbReference type="ARBA" id="ARBA00023136"/>
    </source>
</evidence>
<organism evidence="8 9">
    <name type="scientific">Marisediminicola antarctica</name>
    <dbReference type="NCBI Taxonomy" id="674079"/>
    <lineage>
        <taxon>Bacteria</taxon>
        <taxon>Bacillati</taxon>
        <taxon>Actinomycetota</taxon>
        <taxon>Actinomycetes</taxon>
        <taxon>Micrococcales</taxon>
        <taxon>Microbacteriaceae</taxon>
        <taxon>Marisediminicola</taxon>
    </lineage>
</organism>
<feature type="transmembrane region" description="Helical" evidence="6">
    <location>
        <begin position="71"/>
        <end position="89"/>
    </location>
</feature>
<evidence type="ECO:0000259" key="7">
    <source>
        <dbReference type="Pfam" id="PF00892"/>
    </source>
</evidence>
<comment type="similarity">
    <text evidence="2">Belongs to the EamA transporter family.</text>
</comment>
<feature type="transmembrane region" description="Helical" evidence="6">
    <location>
        <begin position="39"/>
        <end position="59"/>
    </location>
</feature>
<dbReference type="SUPFAM" id="SSF103481">
    <property type="entry name" value="Multidrug resistance efflux transporter EmrE"/>
    <property type="match status" value="2"/>
</dbReference>
<reference evidence="8 9" key="1">
    <citation type="submission" date="2016-09" db="EMBL/GenBank/DDBJ databases">
        <title>Complete genome sequence of microbes from the polar regions.</title>
        <authorList>
            <person name="Liao L."/>
            <person name="Chen B."/>
        </authorList>
    </citation>
    <scope>NUCLEOTIDE SEQUENCE [LARGE SCALE GENOMIC DNA]</scope>
    <source>
        <strain evidence="8 9">ZS314</strain>
    </source>
</reference>
<feature type="transmembrane region" description="Helical" evidence="6">
    <location>
        <begin position="128"/>
        <end position="145"/>
    </location>
</feature>
<feature type="transmembrane region" description="Helical" evidence="6">
    <location>
        <begin position="189"/>
        <end position="208"/>
    </location>
</feature>